<evidence type="ECO:0000313" key="6">
    <source>
        <dbReference type="EMBL" id="KGJ86824.1"/>
    </source>
</evidence>
<dbReference type="InterPro" id="IPR023772">
    <property type="entry name" value="DNA-bd_HTH_TetR-type_CS"/>
</dbReference>
<dbReference type="InterPro" id="IPR036271">
    <property type="entry name" value="Tet_transcr_reg_TetR-rel_C_sf"/>
</dbReference>
<dbReference type="Pfam" id="PF00440">
    <property type="entry name" value="TetR_N"/>
    <property type="match status" value="1"/>
</dbReference>
<dbReference type="InterPro" id="IPR041673">
    <property type="entry name" value="TetR_C_23"/>
</dbReference>
<dbReference type="Pfam" id="PF17931">
    <property type="entry name" value="TetR_C_23"/>
    <property type="match status" value="1"/>
</dbReference>
<gene>
    <name evidence="6" type="ORF">GAB14E_4651</name>
</gene>
<dbReference type="InterPro" id="IPR050109">
    <property type="entry name" value="HTH-type_TetR-like_transc_reg"/>
</dbReference>
<dbReference type="InterPro" id="IPR009057">
    <property type="entry name" value="Homeodomain-like_sf"/>
</dbReference>
<dbReference type="GO" id="GO:0003700">
    <property type="term" value="F:DNA-binding transcription factor activity"/>
    <property type="evidence" value="ECO:0007669"/>
    <property type="project" value="TreeGrafter"/>
</dbReference>
<dbReference type="SUPFAM" id="SSF46689">
    <property type="entry name" value="Homeodomain-like"/>
    <property type="match status" value="1"/>
</dbReference>
<reference evidence="6 7" key="1">
    <citation type="submission" date="2014-08" db="EMBL/GenBank/DDBJ databases">
        <title>Genomic and Phenotypic Diversity of Colwellia psychrerythraea strains from Disparate Marine Basins.</title>
        <authorList>
            <person name="Techtmann S.M."/>
            <person name="Stelling S.C."/>
            <person name="Utturkar S.M."/>
            <person name="Alshibli N."/>
            <person name="Harris A."/>
            <person name="Brown S.D."/>
            <person name="Hazen T.C."/>
        </authorList>
    </citation>
    <scope>NUCLEOTIDE SEQUENCE [LARGE SCALE GENOMIC DNA]</scope>
    <source>
        <strain evidence="6 7">GAB14E</strain>
    </source>
</reference>
<dbReference type="EMBL" id="JQEC01000074">
    <property type="protein sequence ID" value="KGJ86824.1"/>
    <property type="molecule type" value="Genomic_DNA"/>
</dbReference>
<protein>
    <submittedName>
        <fullName evidence="6">Transcriptional regulator, TetR family</fullName>
    </submittedName>
</protein>
<dbReference type="InterPro" id="IPR001647">
    <property type="entry name" value="HTH_TetR"/>
</dbReference>
<dbReference type="RefSeq" id="WP_033084553.1">
    <property type="nucleotide sequence ID" value="NZ_JQEC01000074.1"/>
</dbReference>
<evidence type="ECO:0000256" key="2">
    <source>
        <dbReference type="ARBA" id="ARBA00023125"/>
    </source>
</evidence>
<name>A0A099K7R4_COLPS</name>
<evidence type="ECO:0000256" key="4">
    <source>
        <dbReference type="PROSITE-ProRule" id="PRU00335"/>
    </source>
</evidence>
<dbReference type="PROSITE" id="PS50977">
    <property type="entry name" value="HTH_TETR_2"/>
    <property type="match status" value="1"/>
</dbReference>
<comment type="caution">
    <text evidence="6">The sequence shown here is derived from an EMBL/GenBank/DDBJ whole genome shotgun (WGS) entry which is preliminary data.</text>
</comment>
<dbReference type="Gene3D" id="1.10.357.10">
    <property type="entry name" value="Tetracycline Repressor, domain 2"/>
    <property type="match status" value="1"/>
</dbReference>
<feature type="domain" description="HTH tetR-type" evidence="5">
    <location>
        <begin position="10"/>
        <end position="70"/>
    </location>
</feature>
<dbReference type="Proteomes" id="UP000029868">
    <property type="component" value="Unassembled WGS sequence"/>
</dbReference>
<keyword evidence="1" id="KW-0805">Transcription regulation</keyword>
<feature type="DNA-binding region" description="H-T-H motif" evidence="4">
    <location>
        <begin position="33"/>
        <end position="52"/>
    </location>
</feature>
<evidence type="ECO:0000256" key="1">
    <source>
        <dbReference type="ARBA" id="ARBA00023015"/>
    </source>
</evidence>
<dbReference type="PATRIC" id="fig|28229.3.peg.4638"/>
<dbReference type="PANTHER" id="PTHR30055:SF234">
    <property type="entry name" value="HTH-TYPE TRANSCRIPTIONAL REGULATOR BETI"/>
    <property type="match status" value="1"/>
</dbReference>
<dbReference type="PRINTS" id="PR00455">
    <property type="entry name" value="HTHTETR"/>
</dbReference>
<accession>A0A099K7R4</accession>
<evidence type="ECO:0000259" key="5">
    <source>
        <dbReference type="PROSITE" id="PS50977"/>
    </source>
</evidence>
<dbReference type="OrthoDB" id="5816932at2"/>
<dbReference type="PANTHER" id="PTHR30055">
    <property type="entry name" value="HTH-TYPE TRANSCRIPTIONAL REGULATOR RUTR"/>
    <property type="match status" value="1"/>
</dbReference>
<dbReference type="PROSITE" id="PS01081">
    <property type="entry name" value="HTH_TETR_1"/>
    <property type="match status" value="1"/>
</dbReference>
<evidence type="ECO:0000256" key="3">
    <source>
        <dbReference type="ARBA" id="ARBA00023163"/>
    </source>
</evidence>
<dbReference type="SUPFAM" id="SSF48498">
    <property type="entry name" value="Tetracyclin repressor-like, C-terminal domain"/>
    <property type="match status" value="1"/>
</dbReference>
<keyword evidence="2 4" id="KW-0238">DNA-binding</keyword>
<organism evidence="6 7">
    <name type="scientific">Colwellia psychrerythraea</name>
    <name type="common">Vibrio psychroerythus</name>
    <dbReference type="NCBI Taxonomy" id="28229"/>
    <lineage>
        <taxon>Bacteria</taxon>
        <taxon>Pseudomonadati</taxon>
        <taxon>Pseudomonadota</taxon>
        <taxon>Gammaproteobacteria</taxon>
        <taxon>Alteromonadales</taxon>
        <taxon>Colwelliaceae</taxon>
        <taxon>Colwellia</taxon>
    </lineage>
</organism>
<dbReference type="AlphaFoldDB" id="A0A099K7R4"/>
<proteinExistence type="predicted"/>
<sequence length="239" mass="27088">MARLSKQQQAEIRLKIINTAVELFSENGFEATSMKQIAREAGIGDATIYKYFANKDKLIYGYYGLMATETAQQFLAEDDLSEYSLQEKLQLLIDIYLNNFLPNREFVCDSINMIMQSPSILFKDVAPVREEFVDLIRNLLNDAEQTGEIAQSPFTDATAKLANDYLLAVLLYWVNDDSEEFSNTTQMVDMSLDLGVEILRSGIVSKATELVSFFVKAHLFRFMGSGFLNKLVMKKSFGL</sequence>
<dbReference type="GO" id="GO:0000976">
    <property type="term" value="F:transcription cis-regulatory region binding"/>
    <property type="evidence" value="ECO:0007669"/>
    <property type="project" value="TreeGrafter"/>
</dbReference>
<evidence type="ECO:0000313" key="7">
    <source>
        <dbReference type="Proteomes" id="UP000029868"/>
    </source>
</evidence>
<keyword evidence="3" id="KW-0804">Transcription</keyword>